<dbReference type="EMBL" id="JARRAF010000017">
    <property type="protein sequence ID" value="MDK2125281.1"/>
    <property type="molecule type" value="Genomic_DNA"/>
</dbReference>
<name>A0ABT7DYY9_9NEIS</name>
<evidence type="ECO:0000313" key="3">
    <source>
        <dbReference type="Proteomes" id="UP001172778"/>
    </source>
</evidence>
<gene>
    <name evidence="2" type="ORF">PZA18_14585</name>
</gene>
<organism evidence="2 3">
    <name type="scientific">Parachitinimonas caeni</name>
    <dbReference type="NCBI Taxonomy" id="3031301"/>
    <lineage>
        <taxon>Bacteria</taxon>
        <taxon>Pseudomonadati</taxon>
        <taxon>Pseudomonadota</taxon>
        <taxon>Betaproteobacteria</taxon>
        <taxon>Neisseriales</taxon>
        <taxon>Chitinibacteraceae</taxon>
        <taxon>Parachitinimonas</taxon>
    </lineage>
</organism>
<evidence type="ECO:0000313" key="2">
    <source>
        <dbReference type="EMBL" id="MDK2125281.1"/>
    </source>
</evidence>
<sequence length="164" mass="18990">MSELAVERFVSECLGQDLLNTIRELEQSEDWTADHPAHSPREVEEWLDALTQFGRESAKYLDPRSGRFYDLMAHLSFGRRMACLAFMWKQHPDFAEVFTQLFAEGDAIADANWQLVRRSVLLVDHLLEVKQAAEAESRQRLRRQAVRHDAEPDDDLPQPNVNRA</sequence>
<proteinExistence type="predicted"/>
<dbReference type="Proteomes" id="UP001172778">
    <property type="component" value="Unassembled WGS sequence"/>
</dbReference>
<evidence type="ECO:0000256" key="1">
    <source>
        <dbReference type="SAM" id="MobiDB-lite"/>
    </source>
</evidence>
<feature type="region of interest" description="Disordered" evidence="1">
    <location>
        <begin position="134"/>
        <end position="164"/>
    </location>
</feature>
<accession>A0ABT7DYY9</accession>
<dbReference type="RefSeq" id="WP_284101593.1">
    <property type="nucleotide sequence ID" value="NZ_JARRAF010000017.1"/>
</dbReference>
<comment type="caution">
    <text evidence="2">The sequence shown here is derived from an EMBL/GenBank/DDBJ whole genome shotgun (WGS) entry which is preliminary data.</text>
</comment>
<protein>
    <submittedName>
        <fullName evidence="2">Uncharacterized protein</fullName>
    </submittedName>
</protein>
<dbReference type="InterPro" id="IPR057079">
    <property type="entry name" value="IcmW-like"/>
</dbReference>
<dbReference type="Pfam" id="PF23130">
    <property type="entry name" value="IcmW"/>
    <property type="match status" value="1"/>
</dbReference>
<reference evidence="2" key="1">
    <citation type="submission" date="2023-03" db="EMBL/GenBank/DDBJ databases">
        <title>Chitinimonas shenzhenensis gen. nov., sp. nov., a novel member of family Burkholderiaceae isolated from activated sludge collected in Shen Zhen, China.</title>
        <authorList>
            <person name="Wang X."/>
        </authorList>
    </citation>
    <scope>NUCLEOTIDE SEQUENCE</scope>
    <source>
        <strain evidence="2">DQS-5</strain>
    </source>
</reference>
<keyword evidence="3" id="KW-1185">Reference proteome</keyword>